<evidence type="ECO:0008006" key="3">
    <source>
        <dbReference type="Google" id="ProtNLM"/>
    </source>
</evidence>
<reference evidence="2" key="1">
    <citation type="journal article" date="2014" name="Front. Microbiol.">
        <title>High frequency of phylogenetically diverse reductive dehalogenase-homologous genes in deep subseafloor sedimentary metagenomes.</title>
        <authorList>
            <person name="Kawai M."/>
            <person name="Futagami T."/>
            <person name="Toyoda A."/>
            <person name="Takaki Y."/>
            <person name="Nishi S."/>
            <person name="Hori S."/>
            <person name="Arai W."/>
            <person name="Tsubouchi T."/>
            <person name="Morono Y."/>
            <person name="Uchiyama I."/>
            <person name="Ito T."/>
            <person name="Fujiyama A."/>
            <person name="Inagaki F."/>
            <person name="Takami H."/>
        </authorList>
    </citation>
    <scope>NUCLEOTIDE SEQUENCE</scope>
    <source>
        <strain evidence="2">Expedition CK06-06</strain>
    </source>
</reference>
<keyword evidence="1" id="KW-0472">Membrane</keyword>
<feature type="transmembrane region" description="Helical" evidence="1">
    <location>
        <begin position="93"/>
        <end position="114"/>
    </location>
</feature>
<protein>
    <recommendedName>
        <fullName evidence="3">Phosphatidate cytidylyltransferase</fullName>
    </recommendedName>
</protein>
<sequence length="216" mass="23654">MIAEIPYVLLIVGAVLLGLYLANVFYDYQIPQYLSRKLGHLGGCVAFLLCPFLFATFWWPLILTVGFTVVLLYARWFRPGLFRGVGGSGRPDALAEIHFPATGILTIAICWGVLGEPWLAIVPLTFMGGGDAVTGIIRSKVYRREVKGAWGSLGMLVTCLIFAYFIEPYWIGVLGAITAVIAEKYTKTTRFVDDNLTIPLASAFVMTSLHLALKGG</sequence>
<gene>
    <name evidence="2" type="ORF">S01H4_37273</name>
</gene>
<feature type="transmembrane region" description="Helical" evidence="1">
    <location>
        <begin position="46"/>
        <end position="73"/>
    </location>
</feature>
<dbReference type="EMBL" id="BART01020006">
    <property type="protein sequence ID" value="GAG98935.1"/>
    <property type="molecule type" value="Genomic_DNA"/>
</dbReference>
<organism evidence="2">
    <name type="scientific">marine sediment metagenome</name>
    <dbReference type="NCBI Taxonomy" id="412755"/>
    <lineage>
        <taxon>unclassified sequences</taxon>
        <taxon>metagenomes</taxon>
        <taxon>ecological metagenomes</taxon>
    </lineage>
</organism>
<dbReference type="AlphaFoldDB" id="X1BV58"/>
<comment type="caution">
    <text evidence="2">The sequence shown here is derived from an EMBL/GenBank/DDBJ whole genome shotgun (WGS) entry which is preliminary data.</text>
</comment>
<feature type="transmembrane region" description="Helical" evidence="1">
    <location>
        <begin position="7"/>
        <end position="26"/>
    </location>
</feature>
<name>X1BV58_9ZZZZ</name>
<evidence type="ECO:0000256" key="1">
    <source>
        <dbReference type="SAM" id="Phobius"/>
    </source>
</evidence>
<keyword evidence="1" id="KW-1133">Transmembrane helix</keyword>
<keyword evidence="1" id="KW-0812">Transmembrane</keyword>
<proteinExistence type="predicted"/>
<evidence type="ECO:0000313" key="2">
    <source>
        <dbReference type="EMBL" id="GAG98935.1"/>
    </source>
</evidence>
<accession>X1BV58</accession>